<dbReference type="Proteomes" id="UP000515514">
    <property type="component" value="Chromosome"/>
</dbReference>
<dbReference type="KEGG" id="alti:ALE3EI_2427"/>
<dbReference type="InterPro" id="IPR029052">
    <property type="entry name" value="Metallo-depent_PP-like"/>
</dbReference>
<feature type="signal peptide" evidence="1">
    <location>
        <begin position="1"/>
        <end position="18"/>
    </location>
</feature>
<proteinExistence type="predicted"/>
<feature type="chain" id="PRO_5028815159" description="Phosphoesterase" evidence="1">
    <location>
        <begin position="19"/>
        <end position="1219"/>
    </location>
</feature>
<dbReference type="PROSITE" id="PS51257">
    <property type="entry name" value="PROKAR_LIPOPROTEIN"/>
    <property type="match status" value="1"/>
</dbReference>
<protein>
    <recommendedName>
        <fullName evidence="4">Phosphoesterase</fullName>
    </recommendedName>
</protein>
<accession>A0A7G8PX98</accession>
<organism evidence="2 3">
    <name type="scientific">Constantimarinum furrinae</name>
    <dbReference type="NCBI Taxonomy" id="2562285"/>
    <lineage>
        <taxon>Bacteria</taxon>
        <taxon>Pseudomonadati</taxon>
        <taxon>Bacteroidota</taxon>
        <taxon>Flavobacteriia</taxon>
        <taxon>Flavobacteriales</taxon>
        <taxon>Flavobacteriaceae</taxon>
        <taxon>Altibacter/Constantimarinum group</taxon>
        <taxon>Constantimarinum</taxon>
    </lineage>
</organism>
<dbReference type="EMBL" id="CP052909">
    <property type="protein sequence ID" value="QNJ98964.1"/>
    <property type="molecule type" value="Genomic_DNA"/>
</dbReference>
<keyword evidence="3" id="KW-1185">Reference proteome</keyword>
<gene>
    <name evidence="2" type="ORF">ALE3EI_2427</name>
</gene>
<sequence length="1219" mass="139042">MKKIIFLVVLAGIFSSCAIHGVMLDEPQDFTESNTIATEQRFYILGNAGGERSKVVLDAIQKKIESQPQTENNILFTGDNISAKNNDRAKKELDPQIDLVNASQANAFFIPGNYDWKLDAIDGLEVIEDYLEKKLDKEDVLTPNNGCPIESVEITEDIQLIVIDSQWYIADWDKLHEMNDKCEIKSRDKFFQEIEGEFKKSANKLIVFAMHHPMFTNGSHGGRFSFRDHIFPLQGDIPLPGVATLIAEIRSQGAISTQDRYNKRYNELMARLSNMLDEEDHRIVMVSGHELNLQYIESGNFKQIVSGAASETRPVSISDNGLFSYGKKGYATLDILKDGSVWTNFYGVSEGEKEKLLFRKKLFTPVVEPNLDSLPTRFPKTYTTSVYELDKVEKSDFFKSFWGNHYREVYGKQVTVPTAVLDTLYGGLEVIRPGGGHQTKSLRLETKDGKEYNMRALKKSAVQFLETVPFKGIDGEKYFSRTIPENLILDFYTAAHPYAAFAIPKIAKAAEVYYTTPELYYVPQQKRLGKYNEEYGDQLYMIVERPSEEYTNRKSFGYPDDIESTDDLLKMLREDEDNVLDEVTYIRARIFDMLIGDWDRHSDQWRWAVFENEKGKTVFVPIPRDRDQVFANFDGSFLNLLRNIMGSVNQFGVYGPDIYDVKWFNKAGSKLDRALIKRSDKEVWIQQAKFLQQAIDEQTLNEAFLALPEEVQDGTIEEIKENFLQRKNNLVHIVERYFDHFIQFQVLTGTDKDDHFDIVRKPNGETEISAFRIKDGEKGEALFSRTFNSKDTREVWLYGLDDKDVFTSSGTAKKPVLIRIIGGQEKDSYDLKEGRRIKVYDRRDKENDIVNRGGANFRMTNFYQANTYDYKKEPTTGGGISFKVGFNPDDGTVLEAGYEKTVNEFIENPYGRKAEVLLNYQFLTQGLDLRFNKAYAAILSKFNFILNTRYTSKNYTENFFGFGNETNNPEAQLSLDYNRVNLEIFEGGVGLETEGVYGSFFQIKYNLKTVKIFRNGANIIDGTSPEAFGERRYFGIPSATYAYKNINDTDFPSKGMLFETTVGGIDDLEGNAITGYGNAQLILYNSLLSNNRLVLKTKVETTGMIGDMPQFYNSANLGSNTGFRGYRNQRFTGKHSALGSADLAYDFKKIKTFFFPLAIGVYGGYDIGRVWVENDTSDVWHGSYGGGMMVRWTDALRGDVNLFTGEEGTRITFGFGFTF</sequence>
<name>A0A7G8PX98_9FLAO</name>
<evidence type="ECO:0000313" key="3">
    <source>
        <dbReference type="Proteomes" id="UP000515514"/>
    </source>
</evidence>
<keyword evidence="1" id="KW-0732">Signal</keyword>
<reference evidence="2 3" key="1">
    <citation type="submission" date="2020-04" db="EMBL/GenBank/DDBJ databases">
        <title>Genome sequence of Altibacter aquimarinus strain ALE3EI.</title>
        <authorList>
            <person name="Oh H.-M."/>
            <person name="Jang D."/>
        </authorList>
    </citation>
    <scope>NUCLEOTIDE SEQUENCE [LARGE SCALE GENOMIC DNA]</scope>
    <source>
        <strain evidence="2 3">ALE3EI</strain>
    </source>
</reference>
<dbReference type="SUPFAM" id="SSF56300">
    <property type="entry name" value="Metallo-dependent phosphatases"/>
    <property type="match status" value="1"/>
</dbReference>
<evidence type="ECO:0000313" key="2">
    <source>
        <dbReference type="EMBL" id="QNJ98964.1"/>
    </source>
</evidence>
<evidence type="ECO:0000256" key="1">
    <source>
        <dbReference type="SAM" id="SignalP"/>
    </source>
</evidence>
<dbReference type="AlphaFoldDB" id="A0A7G8PX98"/>
<dbReference type="Gene3D" id="3.60.21.10">
    <property type="match status" value="1"/>
</dbReference>
<evidence type="ECO:0008006" key="4">
    <source>
        <dbReference type="Google" id="ProtNLM"/>
    </source>
</evidence>
<dbReference type="RefSeq" id="WP_186989053.1">
    <property type="nucleotide sequence ID" value="NZ_CP052909.1"/>
</dbReference>